<evidence type="ECO:0000259" key="2">
    <source>
        <dbReference type="PROSITE" id="PS51387"/>
    </source>
</evidence>
<sequence length="418" mass="45336">MTLTNWAGNYVYRAGVVHHPTSVEELQELVARSPRIRALGTRHCFNDLADDPAALVALDELDGEPQVDEQARTVTVTGGTRYGTLAQHLHPAGWAVHNLASLPHISVAGAVATATHGSGDASGNLASAVAALEVVGPDGTLRTVRRGDDDFAGSVVALGALGVVTRVTLDIEPTYEVAQEVHVDLPWAQALEHLDEITSSADSVSLFTDWTGETIQQVWRKTRVTPGYTLRTDLFGTVPADGPRHPLPGIDPVNCTAQLGQPGPWHDRLPHFRMDFTPSNGDELQSEFLVPRAHAVAALEAVRSLSDLVSPLLQVTEVRTMAGDDLWLSGAQGGPRVGLHFTWLPRQAEVEAVLPTIEAALAPFDARPHWGKLFADENRDLARLYPHWDDFQALIARTDPDGVFRNDFLERHVLGTRA</sequence>
<name>A0A510V806_9CELL</name>
<dbReference type="Proteomes" id="UP000321118">
    <property type="component" value="Unassembled WGS sequence"/>
</dbReference>
<dbReference type="PIRSF" id="PIRSF000136">
    <property type="entry name" value="LGO_GLO"/>
    <property type="match status" value="1"/>
</dbReference>
<dbReference type="InterPro" id="IPR016167">
    <property type="entry name" value="FAD-bd_PCMH_sub1"/>
</dbReference>
<dbReference type="InterPro" id="IPR016169">
    <property type="entry name" value="FAD-bd_PCMH_sub2"/>
</dbReference>
<keyword evidence="4" id="KW-1185">Reference proteome</keyword>
<dbReference type="InterPro" id="IPR006094">
    <property type="entry name" value="Oxid_FAD_bind_N"/>
</dbReference>
<dbReference type="GO" id="GO:0080049">
    <property type="term" value="F:L-gulono-1,4-lactone dehydrogenase activity"/>
    <property type="evidence" value="ECO:0007669"/>
    <property type="project" value="TreeGrafter"/>
</dbReference>
<dbReference type="PROSITE" id="PS51387">
    <property type="entry name" value="FAD_PCMH"/>
    <property type="match status" value="1"/>
</dbReference>
<dbReference type="PANTHER" id="PTHR43762">
    <property type="entry name" value="L-GULONOLACTONE OXIDASE"/>
    <property type="match status" value="1"/>
</dbReference>
<dbReference type="SUPFAM" id="SSF56176">
    <property type="entry name" value="FAD-binding/transporter-associated domain-like"/>
    <property type="match status" value="1"/>
</dbReference>
<dbReference type="InterPro" id="IPR007173">
    <property type="entry name" value="ALO_C"/>
</dbReference>
<dbReference type="GO" id="GO:0016020">
    <property type="term" value="C:membrane"/>
    <property type="evidence" value="ECO:0007669"/>
    <property type="project" value="InterPro"/>
</dbReference>
<dbReference type="InterPro" id="IPR036318">
    <property type="entry name" value="FAD-bd_PCMH-like_sf"/>
</dbReference>
<gene>
    <name evidence="3" type="ORF">CXY01_17950</name>
</gene>
<keyword evidence="1" id="KW-0560">Oxidoreductase</keyword>
<accession>A0A510V806</accession>
<dbReference type="PANTHER" id="PTHR43762:SF1">
    <property type="entry name" value="D-ARABINONO-1,4-LACTONE OXIDASE"/>
    <property type="match status" value="1"/>
</dbReference>
<dbReference type="GO" id="GO:0003885">
    <property type="term" value="F:D-arabinono-1,4-lactone oxidase activity"/>
    <property type="evidence" value="ECO:0007669"/>
    <property type="project" value="InterPro"/>
</dbReference>
<reference evidence="3 4" key="1">
    <citation type="submission" date="2019-07" db="EMBL/GenBank/DDBJ databases">
        <title>Whole genome shotgun sequence of Cellulomonas xylanilytica NBRC 101102.</title>
        <authorList>
            <person name="Hosoyama A."/>
            <person name="Uohara A."/>
            <person name="Ohji S."/>
            <person name="Ichikawa N."/>
        </authorList>
    </citation>
    <scope>NUCLEOTIDE SEQUENCE [LARGE SCALE GENOMIC DNA]</scope>
    <source>
        <strain evidence="3 4">NBRC 101102</strain>
    </source>
</reference>
<dbReference type="Pfam" id="PF04030">
    <property type="entry name" value="ALO"/>
    <property type="match status" value="1"/>
</dbReference>
<dbReference type="Pfam" id="PF01565">
    <property type="entry name" value="FAD_binding_4"/>
    <property type="match status" value="1"/>
</dbReference>
<dbReference type="Gene3D" id="3.30.43.10">
    <property type="entry name" value="Uridine Diphospho-n-acetylenolpyruvylglucosamine Reductase, domain 2"/>
    <property type="match status" value="1"/>
</dbReference>
<protein>
    <submittedName>
        <fullName evidence="3">Xylitol oxidase</fullName>
    </submittedName>
</protein>
<evidence type="ECO:0000313" key="4">
    <source>
        <dbReference type="Proteomes" id="UP000321118"/>
    </source>
</evidence>
<feature type="domain" description="FAD-binding PCMH-type" evidence="2">
    <location>
        <begin position="10"/>
        <end position="174"/>
    </location>
</feature>
<dbReference type="GO" id="GO:0071949">
    <property type="term" value="F:FAD binding"/>
    <property type="evidence" value="ECO:0007669"/>
    <property type="project" value="InterPro"/>
</dbReference>
<dbReference type="InterPro" id="IPR016166">
    <property type="entry name" value="FAD-bd_PCMH"/>
</dbReference>
<organism evidence="3 4">
    <name type="scientific">Cellulomonas xylanilytica</name>
    <dbReference type="NCBI Taxonomy" id="233583"/>
    <lineage>
        <taxon>Bacteria</taxon>
        <taxon>Bacillati</taxon>
        <taxon>Actinomycetota</taxon>
        <taxon>Actinomycetes</taxon>
        <taxon>Micrococcales</taxon>
        <taxon>Cellulomonadaceae</taxon>
        <taxon>Cellulomonas</taxon>
    </lineage>
</organism>
<dbReference type="Gene3D" id="1.10.45.10">
    <property type="entry name" value="Vanillyl-alcohol Oxidase, Chain A, domain 4"/>
    <property type="match status" value="1"/>
</dbReference>
<evidence type="ECO:0000313" key="3">
    <source>
        <dbReference type="EMBL" id="GEK21275.1"/>
    </source>
</evidence>
<dbReference type="OrthoDB" id="9800184at2"/>
<dbReference type="InterPro" id="IPR016171">
    <property type="entry name" value="Vanillyl_alc_oxidase_C-sub2"/>
</dbReference>
<comment type="caution">
    <text evidence="3">The sequence shown here is derived from an EMBL/GenBank/DDBJ whole genome shotgun (WGS) entry which is preliminary data.</text>
</comment>
<proteinExistence type="predicted"/>
<dbReference type="AlphaFoldDB" id="A0A510V806"/>
<dbReference type="RefSeq" id="WP_146927101.1">
    <property type="nucleotide sequence ID" value="NZ_BJUB01000005.1"/>
</dbReference>
<dbReference type="Gene3D" id="3.30.70.2520">
    <property type="match status" value="1"/>
</dbReference>
<evidence type="ECO:0000256" key="1">
    <source>
        <dbReference type="ARBA" id="ARBA00023002"/>
    </source>
</evidence>
<dbReference type="Gene3D" id="3.30.465.10">
    <property type="match status" value="1"/>
</dbReference>
<dbReference type="InterPro" id="IPR010031">
    <property type="entry name" value="FAD_lactone_oxidase-like"/>
</dbReference>
<dbReference type="EMBL" id="BJUB01000005">
    <property type="protein sequence ID" value="GEK21275.1"/>
    <property type="molecule type" value="Genomic_DNA"/>
</dbReference>
<dbReference type="Gene3D" id="3.30.70.2530">
    <property type="match status" value="1"/>
</dbReference>